<keyword evidence="2" id="KW-0805">Transcription regulation</keyword>
<dbReference type="PROSITE" id="PS00036">
    <property type="entry name" value="BZIP_BASIC"/>
    <property type="match status" value="1"/>
</dbReference>
<feature type="region of interest" description="Disordered" evidence="8">
    <location>
        <begin position="159"/>
        <end position="182"/>
    </location>
</feature>
<dbReference type="Ensembl" id="ENSCSAVT00000007642.1">
    <property type="protein sequence ID" value="ENSCSAVP00000007543.1"/>
    <property type="gene ID" value="ENSCSAVG00000004506.1"/>
</dbReference>
<feature type="compositionally biased region" description="Polar residues" evidence="8">
    <location>
        <begin position="159"/>
        <end position="175"/>
    </location>
</feature>
<dbReference type="OMA" id="PRKSFEH"/>
<dbReference type="GO" id="GO:0000977">
    <property type="term" value="F:RNA polymerase II transcription regulatory region sequence-specific DNA binding"/>
    <property type="evidence" value="ECO:0007669"/>
    <property type="project" value="TreeGrafter"/>
</dbReference>
<evidence type="ECO:0000256" key="3">
    <source>
        <dbReference type="ARBA" id="ARBA00023125"/>
    </source>
</evidence>
<feature type="coiled-coil region" evidence="7">
    <location>
        <begin position="193"/>
        <end position="241"/>
    </location>
</feature>
<sequence length="365" mass="40706">MLMSQFRESSYENFQQVERRVSGQRSPSKVTMSVSSYSTSSSPSSATASVDLGQTFNMENCDGIMLNLENGNAFGGYEHLPTSLESSAMRTSPGIADAGYTNAAGNITSKGMKSTQPVFNQYSMIESMSGYEHSPYASGSPVSSVEVEFANHNSNEVFANDAQSVSTHPQSTTPRKSFEHVTDKELRKKLKNRESAQAARDRKKAKMLSLERQIAELLDRNRIVEAENQELRSRVQRMESESMWRMGKQETVPDASSSFSGSLTYNRIHEQPGYSNHCEYNNYQQNAHVGIRQHHVPPTATEKHSLPAYQNYTDETAPAISDYSQPSYVQNLWRGDTVNTTQAYPNDPFSSQQPKSERISDGIIA</sequence>
<feature type="domain" description="BZIP" evidence="9">
    <location>
        <begin position="182"/>
        <end position="241"/>
    </location>
</feature>
<dbReference type="CDD" id="cd14691">
    <property type="entry name" value="bZIP_XBP1"/>
    <property type="match status" value="1"/>
</dbReference>
<dbReference type="GeneTree" id="ENSGT00530000065337"/>
<dbReference type="GO" id="GO:0005634">
    <property type="term" value="C:nucleus"/>
    <property type="evidence" value="ECO:0007669"/>
    <property type="project" value="TreeGrafter"/>
</dbReference>
<evidence type="ECO:0000256" key="2">
    <source>
        <dbReference type="ARBA" id="ARBA00023015"/>
    </source>
</evidence>
<protein>
    <recommendedName>
        <fullName evidence="6">X-box-binding protein 1</fullName>
    </recommendedName>
</protein>
<evidence type="ECO:0000259" key="9">
    <source>
        <dbReference type="PROSITE" id="PS50217"/>
    </source>
</evidence>
<keyword evidence="3" id="KW-0238">DNA-binding</keyword>
<reference evidence="11" key="1">
    <citation type="submission" date="2003-08" db="EMBL/GenBank/DDBJ databases">
        <authorList>
            <person name="Birren B."/>
            <person name="Nusbaum C."/>
            <person name="Abebe A."/>
            <person name="Abouelleil A."/>
            <person name="Adekoya E."/>
            <person name="Ait-zahra M."/>
            <person name="Allen N."/>
            <person name="Allen T."/>
            <person name="An P."/>
            <person name="Anderson M."/>
            <person name="Anderson S."/>
            <person name="Arachchi H."/>
            <person name="Armbruster J."/>
            <person name="Bachantsang P."/>
            <person name="Baldwin J."/>
            <person name="Barry A."/>
            <person name="Bayul T."/>
            <person name="Blitshsteyn B."/>
            <person name="Bloom T."/>
            <person name="Blye J."/>
            <person name="Boguslavskiy L."/>
            <person name="Borowsky M."/>
            <person name="Boukhgalter B."/>
            <person name="Brunache A."/>
            <person name="Butler J."/>
            <person name="Calixte N."/>
            <person name="Calvo S."/>
            <person name="Camarata J."/>
            <person name="Campo K."/>
            <person name="Chang J."/>
            <person name="Cheshatsang Y."/>
            <person name="Citroen M."/>
            <person name="Collymore A."/>
            <person name="Considine T."/>
            <person name="Cook A."/>
            <person name="Cooke P."/>
            <person name="Corum B."/>
            <person name="Cuomo C."/>
            <person name="David R."/>
            <person name="Dawoe T."/>
            <person name="Degray S."/>
            <person name="Dodge S."/>
            <person name="Dooley K."/>
            <person name="Dorje P."/>
            <person name="Dorjee K."/>
            <person name="Dorris L."/>
            <person name="Duffey N."/>
            <person name="Dupes A."/>
            <person name="Elkins T."/>
            <person name="Engels R."/>
            <person name="Erickson J."/>
            <person name="Farina A."/>
            <person name="Faro S."/>
            <person name="Ferreira P."/>
            <person name="Fischer H."/>
            <person name="Fitzgerald M."/>
            <person name="Foley K."/>
            <person name="Gage D."/>
            <person name="Galagan J."/>
            <person name="Gearin G."/>
            <person name="Gnerre S."/>
            <person name="Gnirke A."/>
            <person name="Goyette A."/>
            <person name="Graham J."/>
            <person name="Grandbois E."/>
            <person name="Gyaltsen K."/>
            <person name="Hafez N."/>
            <person name="Hagopian D."/>
            <person name="Hagos B."/>
            <person name="Hall J."/>
            <person name="Hatcher B."/>
            <person name="Heller A."/>
            <person name="Higgins H."/>
            <person name="Honan T."/>
            <person name="Horn A."/>
            <person name="Houde N."/>
            <person name="Hughes L."/>
            <person name="Hulme W."/>
            <person name="Husby E."/>
            <person name="Iliev I."/>
            <person name="Jaffe D."/>
            <person name="Jones C."/>
            <person name="Kamal M."/>
            <person name="Kamat A."/>
            <person name="Kamvysselis M."/>
            <person name="Karlsson E."/>
            <person name="Kells C."/>
            <person name="Kieu A."/>
            <person name="Kisner P."/>
            <person name="Kodira C."/>
            <person name="Kulbokas E."/>
            <person name="Labutti K."/>
            <person name="Lama D."/>
            <person name="Landers T."/>
            <person name="Leger J."/>
            <person name="Levine S."/>
            <person name="Lewis D."/>
            <person name="Lewis T."/>
            <person name="Lindblad-toh K."/>
            <person name="Liu X."/>
            <person name="Lokyitsang T."/>
            <person name="Lokyitsang Y."/>
            <person name="Lucien O."/>
            <person name="Lui A."/>
            <person name="Ma L.J."/>
            <person name="Mabbitt R."/>
            <person name="Macdonald J."/>
            <person name="Maclean C."/>
            <person name="Major J."/>
            <person name="Manning J."/>
            <person name="Marabella R."/>
            <person name="Maru K."/>
            <person name="Matthews C."/>
            <person name="Mauceli E."/>
            <person name="Mccarthy M."/>
            <person name="Mcdonough S."/>
            <person name="Mcghee T."/>
            <person name="Meldrim J."/>
            <person name="Meneus L."/>
            <person name="Mesirov J."/>
            <person name="Mihalev A."/>
            <person name="Mihova T."/>
            <person name="Mikkelsen T."/>
            <person name="Mlenga V."/>
            <person name="Moru K."/>
            <person name="Mozes J."/>
            <person name="Mulrain L."/>
            <person name="Munson G."/>
            <person name="Naylor J."/>
            <person name="Newes C."/>
            <person name="Nguyen C."/>
            <person name="Nguyen N."/>
            <person name="Nguyen T."/>
            <person name="Nicol R."/>
            <person name="Nielsen C."/>
            <person name="Nizzari M."/>
            <person name="Norbu C."/>
            <person name="Norbu N."/>
            <person name="O'donnell P."/>
            <person name="Okoawo O."/>
            <person name="O'leary S."/>
            <person name="Omotosho B."/>
            <person name="O'neill K."/>
            <person name="Osman S."/>
            <person name="Parker S."/>
            <person name="Perrin D."/>
            <person name="Phunkhang P."/>
            <person name="Piqani B."/>
            <person name="Purcell S."/>
            <person name="Rachupka T."/>
            <person name="Ramasamy U."/>
            <person name="Rameau R."/>
            <person name="Ray V."/>
            <person name="Raymond C."/>
            <person name="Retta R."/>
            <person name="Richardson S."/>
            <person name="Rise C."/>
            <person name="Rodriguez J."/>
            <person name="Rogers J."/>
            <person name="Rogov P."/>
            <person name="Rutman M."/>
            <person name="Schupbach R."/>
            <person name="Seaman C."/>
            <person name="Settipalli S."/>
            <person name="Sharpe T."/>
            <person name="Sheridan J."/>
            <person name="Sherpa N."/>
            <person name="Shi J."/>
            <person name="Smirnov S."/>
            <person name="Smith C."/>
            <person name="Sougnez C."/>
            <person name="Spencer B."/>
            <person name="Stalker J."/>
            <person name="Stange-thomann N."/>
            <person name="Stavropoulos S."/>
            <person name="Stetson K."/>
            <person name="Stone C."/>
            <person name="Stone S."/>
            <person name="Stubbs M."/>
            <person name="Talamas J."/>
            <person name="Tchuinga P."/>
            <person name="Tenzing P."/>
            <person name="Tesfaye S."/>
            <person name="Theodore J."/>
            <person name="Thoulutsang Y."/>
            <person name="Topham K."/>
            <person name="Towey S."/>
            <person name="Tsamla T."/>
            <person name="Tsomo N."/>
            <person name="Vallee D."/>
            <person name="Vassiliev H."/>
            <person name="Venkataraman V."/>
            <person name="Vinson J."/>
            <person name="Vo A."/>
            <person name="Wade C."/>
            <person name="Wang S."/>
            <person name="Wangchuk T."/>
            <person name="Wangdi T."/>
            <person name="Whittaker C."/>
            <person name="Wilkinson J."/>
            <person name="Wu Y."/>
            <person name="Wyman D."/>
            <person name="Yadav S."/>
            <person name="Yang S."/>
            <person name="Yang X."/>
            <person name="Yeager S."/>
            <person name="Yee E."/>
            <person name="Young G."/>
            <person name="Zainoun J."/>
            <person name="Zembeck L."/>
            <person name="Zimmer A."/>
            <person name="Zody M."/>
            <person name="Lander E."/>
        </authorList>
    </citation>
    <scope>NUCLEOTIDE SEQUENCE [LARGE SCALE GENOMIC DNA]</scope>
</reference>
<dbReference type="PANTHER" id="PTHR46542">
    <property type="entry name" value="X-BOX BINDING PROTEIN 1"/>
    <property type="match status" value="1"/>
</dbReference>
<dbReference type="InterPro" id="IPR004827">
    <property type="entry name" value="bZIP"/>
</dbReference>
<accession>H2YQD5</accession>
<evidence type="ECO:0000256" key="4">
    <source>
        <dbReference type="ARBA" id="ARBA00023163"/>
    </source>
</evidence>
<dbReference type="InterPro" id="IPR052470">
    <property type="entry name" value="ER_Stress-Reg_TF"/>
</dbReference>
<dbReference type="HOGENOM" id="CLU_756383_0_0_1"/>
<reference evidence="10" key="2">
    <citation type="submission" date="2025-08" db="UniProtKB">
        <authorList>
            <consortium name="Ensembl"/>
        </authorList>
    </citation>
    <scope>IDENTIFICATION</scope>
</reference>
<feature type="compositionally biased region" description="Polar residues" evidence="8">
    <location>
        <begin position="339"/>
        <end position="354"/>
    </location>
</feature>
<dbReference type="InParanoid" id="H2YQD5"/>
<evidence type="ECO:0000256" key="8">
    <source>
        <dbReference type="SAM" id="MobiDB-lite"/>
    </source>
</evidence>
<dbReference type="InterPro" id="IPR046347">
    <property type="entry name" value="bZIP_sf"/>
</dbReference>
<name>H2YQD5_CIOSA</name>
<feature type="compositionally biased region" description="Basic and acidic residues" evidence="8">
    <location>
        <begin position="355"/>
        <end position="365"/>
    </location>
</feature>
<dbReference type="PANTHER" id="PTHR46542:SF1">
    <property type="entry name" value="X-BOX BINDING PROTEIN 1"/>
    <property type="match status" value="1"/>
</dbReference>
<dbReference type="Pfam" id="PF00170">
    <property type="entry name" value="bZIP_1"/>
    <property type="match status" value="1"/>
</dbReference>
<evidence type="ECO:0000313" key="11">
    <source>
        <dbReference type="Proteomes" id="UP000007875"/>
    </source>
</evidence>
<dbReference type="SMART" id="SM00338">
    <property type="entry name" value="BRLZ"/>
    <property type="match status" value="1"/>
</dbReference>
<evidence type="ECO:0000256" key="1">
    <source>
        <dbReference type="ARBA" id="ARBA00022843"/>
    </source>
</evidence>
<evidence type="ECO:0000313" key="10">
    <source>
        <dbReference type="Ensembl" id="ENSCSAVP00000007543.1"/>
    </source>
</evidence>
<keyword evidence="11" id="KW-1185">Reference proteome</keyword>
<proteinExistence type="predicted"/>
<keyword evidence="1" id="KW-0832">Ubl conjugation</keyword>
<feature type="compositionally biased region" description="Low complexity" evidence="8">
    <location>
        <begin position="26"/>
        <end position="48"/>
    </location>
</feature>
<evidence type="ECO:0000256" key="5">
    <source>
        <dbReference type="ARBA" id="ARBA00023242"/>
    </source>
</evidence>
<feature type="region of interest" description="Disordered" evidence="8">
    <location>
        <begin position="1"/>
        <end position="48"/>
    </location>
</feature>
<feature type="compositionally biased region" description="Polar residues" evidence="8">
    <location>
        <begin position="1"/>
        <end position="16"/>
    </location>
</feature>
<keyword evidence="4" id="KW-0804">Transcription</keyword>
<keyword evidence="7" id="KW-0175">Coiled coil</keyword>
<evidence type="ECO:0000256" key="7">
    <source>
        <dbReference type="SAM" id="Coils"/>
    </source>
</evidence>
<dbReference type="Proteomes" id="UP000007875">
    <property type="component" value="Unassembled WGS sequence"/>
</dbReference>
<dbReference type="Gene3D" id="1.20.5.170">
    <property type="match status" value="1"/>
</dbReference>
<dbReference type="AlphaFoldDB" id="H2YQD5"/>
<organism evidence="10 11">
    <name type="scientific">Ciona savignyi</name>
    <name type="common">Pacific transparent sea squirt</name>
    <dbReference type="NCBI Taxonomy" id="51511"/>
    <lineage>
        <taxon>Eukaryota</taxon>
        <taxon>Metazoa</taxon>
        <taxon>Chordata</taxon>
        <taxon>Tunicata</taxon>
        <taxon>Ascidiacea</taxon>
        <taxon>Phlebobranchia</taxon>
        <taxon>Cionidae</taxon>
        <taxon>Ciona</taxon>
    </lineage>
</organism>
<keyword evidence="5" id="KW-0539">Nucleus</keyword>
<dbReference type="PROSITE" id="PS50217">
    <property type="entry name" value="BZIP"/>
    <property type="match status" value="1"/>
</dbReference>
<evidence type="ECO:0000256" key="6">
    <source>
        <dbReference type="ARBA" id="ARBA00040165"/>
    </source>
</evidence>
<dbReference type="STRING" id="51511.ENSCSAVP00000007543"/>
<dbReference type="GO" id="GO:0000981">
    <property type="term" value="F:DNA-binding transcription factor activity, RNA polymerase II-specific"/>
    <property type="evidence" value="ECO:0007669"/>
    <property type="project" value="TreeGrafter"/>
</dbReference>
<reference evidence="10" key="3">
    <citation type="submission" date="2025-09" db="UniProtKB">
        <authorList>
            <consortium name="Ensembl"/>
        </authorList>
    </citation>
    <scope>IDENTIFICATION</scope>
</reference>
<dbReference type="SUPFAM" id="SSF57959">
    <property type="entry name" value="Leucine zipper domain"/>
    <property type="match status" value="1"/>
</dbReference>
<feature type="region of interest" description="Disordered" evidence="8">
    <location>
        <begin position="339"/>
        <end position="365"/>
    </location>
</feature>